<protein>
    <submittedName>
        <fullName evidence="2">Unannotated protein</fullName>
    </submittedName>
</protein>
<sequence>MVDSLTDLTSNVRLILGNRTKLPQKSPRKFAAGPRDDEELRPAIAVSLAPATNLPYSLAGDPALGWDRCRFPADALVQDWPLPPGVVPLSTDA</sequence>
<proteinExistence type="predicted"/>
<evidence type="ECO:0000313" key="1">
    <source>
        <dbReference type="EMBL" id="CAB4736800.1"/>
    </source>
</evidence>
<accession>A0A6J7UCV5</accession>
<organism evidence="2">
    <name type="scientific">freshwater metagenome</name>
    <dbReference type="NCBI Taxonomy" id="449393"/>
    <lineage>
        <taxon>unclassified sequences</taxon>
        <taxon>metagenomes</taxon>
        <taxon>ecological metagenomes</taxon>
    </lineage>
</organism>
<reference evidence="2" key="1">
    <citation type="submission" date="2020-05" db="EMBL/GenBank/DDBJ databases">
        <authorList>
            <person name="Chiriac C."/>
            <person name="Salcher M."/>
            <person name="Ghai R."/>
            <person name="Kavagutti S V."/>
        </authorList>
    </citation>
    <scope>NUCLEOTIDE SEQUENCE</scope>
</reference>
<dbReference type="EMBL" id="CAEZYY010000001">
    <property type="protein sequence ID" value="CAB4736800.1"/>
    <property type="molecule type" value="Genomic_DNA"/>
</dbReference>
<dbReference type="EMBL" id="CAFBQP010000042">
    <property type="protein sequence ID" value="CAB5063142.1"/>
    <property type="molecule type" value="Genomic_DNA"/>
</dbReference>
<name>A0A6J7UCV5_9ZZZZ</name>
<evidence type="ECO:0000313" key="2">
    <source>
        <dbReference type="EMBL" id="CAB5063142.1"/>
    </source>
</evidence>
<dbReference type="AlphaFoldDB" id="A0A6J7UCV5"/>
<gene>
    <name evidence="1" type="ORF">UFOPK2806_00095</name>
    <name evidence="2" type="ORF">UFOPK4306_01229</name>
</gene>